<dbReference type="InterPro" id="IPR045121">
    <property type="entry name" value="CoAse"/>
</dbReference>
<dbReference type="SMR" id="Q746Z2"/>
<evidence type="ECO:0000256" key="2">
    <source>
        <dbReference type="ARBA" id="ARBA00001946"/>
    </source>
</evidence>
<dbReference type="PANTHER" id="PTHR12992:SF11">
    <property type="entry name" value="MITOCHONDRIAL COENZYME A DIPHOSPHATASE NUDT8"/>
    <property type="match status" value="1"/>
</dbReference>
<evidence type="ECO:0000256" key="6">
    <source>
        <dbReference type="ARBA" id="ARBA00023211"/>
    </source>
</evidence>
<protein>
    <submittedName>
        <fullName evidence="8">Coenzyme A pyrophosphatase</fullName>
    </submittedName>
</protein>
<evidence type="ECO:0000256" key="1">
    <source>
        <dbReference type="ARBA" id="ARBA00001936"/>
    </source>
</evidence>
<dbReference type="InterPro" id="IPR000086">
    <property type="entry name" value="NUDIX_hydrolase_dom"/>
</dbReference>
<dbReference type="PATRIC" id="fig|243231.5.peg.3397"/>
<keyword evidence="3" id="KW-0479">Metal-binding</keyword>
<dbReference type="eggNOG" id="COG0494">
    <property type="taxonomic scope" value="Bacteria"/>
</dbReference>
<dbReference type="SUPFAM" id="SSF55811">
    <property type="entry name" value="Nudix"/>
    <property type="match status" value="1"/>
</dbReference>
<dbReference type="Proteomes" id="UP000000577">
    <property type="component" value="Chromosome"/>
</dbReference>
<comment type="cofactor">
    <cofactor evidence="2">
        <name>Mg(2+)</name>
        <dbReference type="ChEBI" id="CHEBI:18420"/>
    </cofactor>
</comment>
<keyword evidence="5" id="KW-0460">Magnesium</keyword>
<dbReference type="OrthoDB" id="9802805at2"/>
<proteinExistence type="predicted"/>
<keyword evidence="9" id="KW-1185">Reference proteome</keyword>
<comment type="cofactor">
    <cofactor evidence="1">
        <name>Mn(2+)</name>
        <dbReference type="ChEBI" id="CHEBI:29035"/>
    </cofactor>
</comment>
<accession>Q746Z2</accession>
<dbReference type="GO" id="GO:0010945">
    <property type="term" value="F:coenzyme A diphosphatase activity"/>
    <property type="evidence" value="ECO:0007669"/>
    <property type="project" value="InterPro"/>
</dbReference>
<dbReference type="InterPro" id="IPR015797">
    <property type="entry name" value="NUDIX_hydrolase-like_dom_sf"/>
</dbReference>
<dbReference type="AlphaFoldDB" id="Q746Z2"/>
<dbReference type="CDD" id="cd03426">
    <property type="entry name" value="NUDIX_CoAse_Nudt7"/>
    <property type="match status" value="1"/>
</dbReference>
<dbReference type="EMBL" id="AE017180">
    <property type="protein sequence ID" value="AAR36765.2"/>
    <property type="molecule type" value="Genomic_DNA"/>
</dbReference>
<evidence type="ECO:0000259" key="7">
    <source>
        <dbReference type="PROSITE" id="PS51462"/>
    </source>
</evidence>
<sequence>MDVPGITELAGRICTTLAGRTRVPMAPGPIPAAVLLPLFERDGEVHVLFTKRTEHLNHHRGEISFPGGVSHPDDASPCETALRETWEEIGIPPGEVDILGELDDFYSVHDYLVTPCVGVIRGDRPLVVNPGEIERIIVVPLKHLLRPEAFRTEDWTWRGRTHPVHFYRYMDDEIWGLTAAILSQFLNTIFPRP</sequence>
<dbReference type="Pfam" id="PF00293">
    <property type="entry name" value="NUDIX"/>
    <property type="match status" value="1"/>
</dbReference>
<reference evidence="8 9" key="1">
    <citation type="journal article" date="2003" name="Science">
        <title>Genome of Geobacter sulfurreducens: metal reduction in subsurface environments.</title>
        <authorList>
            <person name="Methe B.A."/>
            <person name="Nelson K.E."/>
            <person name="Eisen J.A."/>
            <person name="Paulsen I.T."/>
            <person name="Nelson W."/>
            <person name="Heidelberg J.F."/>
            <person name="Wu D."/>
            <person name="Wu M."/>
            <person name="Ward N."/>
            <person name="Beanan M.J."/>
            <person name="Dodson R.J."/>
            <person name="Madupu R."/>
            <person name="Brinkac L.M."/>
            <person name="Daugherty S.C."/>
            <person name="DeBoy R.T."/>
            <person name="Durkin A.S."/>
            <person name="Gwinn M."/>
            <person name="Kolonay J.F."/>
            <person name="Sullivan S.A."/>
            <person name="Haft D.H."/>
            <person name="Selengut J."/>
            <person name="Davidsen T.M."/>
            <person name="Zafar N."/>
            <person name="White O."/>
            <person name="Tran B."/>
            <person name="Romero C."/>
            <person name="Forberger H.A."/>
            <person name="Weidman J."/>
            <person name="Khouri H."/>
            <person name="Feldblyum T.V."/>
            <person name="Utterback T.R."/>
            <person name="Van Aken S.E."/>
            <person name="Lovley D.R."/>
            <person name="Fraser C.M."/>
        </authorList>
    </citation>
    <scope>NUCLEOTIDE SEQUENCE [LARGE SCALE GENOMIC DNA]</scope>
    <source>
        <strain evidence="9">ATCC 51573 / DSM 12127 / PCA</strain>
    </source>
</reference>
<keyword evidence="4" id="KW-0378">Hydrolase</keyword>
<evidence type="ECO:0000313" key="8">
    <source>
        <dbReference type="EMBL" id="AAR36765.2"/>
    </source>
</evidence>
<dbReference type="PANTHER" id="PTHR12992">
    <property type="entry name" value="NUDIX HYDROLASE"/>
    <property type="match status" value="1"/>
</dbReference>
<evidence type="ECO:0000256" key="4">
    <source>
        <dbReference type="ARBA" id="ARBA00022801"/>
    </source>
</evidence>
<dbReference type="PROSITE" id="PS51462">
    <property type="entry name" value="NUDIX"/>
    <property type="match status" value="1"/>
</dbReference>
<dbReference type="InParanoid" id="Q746Z2"/>
<dbReference type="Gene3D" id="3.90.79.10">
    <property type="entry name" value="Nucleoside Triphosphate Pyrophosphohydrolase"/>
    <property type="match status" value="1"/>
</dbReference>
<dbReference type="RefSeq" id="WP_010943986.1">
    <property type="nucleotide sequence ID" value="NC_002939.5"/>
</dbReference>
<name>Q746Z2_GEOSL</name>
<gene>
    <name evidence="8" type="ordered locus">GSU3375</name>
</gene>
<dbReference type="EnsemblBacteria" id="AAR36765">
    <property type="protein sequence ID" value="AAR36765"/>
    <property type="gene ID" value="GSU3375"/>
</dbReference>
<evidence type="ECO:0000313" key="9">
    <source>
        <dbReference type="Proteomes" id="UP000000577"/>
    </source>
</evidence>
<dbReference type="STRING" id="243231.GSU3375"/>
<dbReference type="KEGG" id="gsu:GSU3375"/>
<dbReference type="HOGENOM" id="CLU_040940_5_3_7"/>
<reference evidence="8 9" key="2">
    <citation type="journal article" date="2012" name="BMC Genomics">
        <title>Comparative genomic analysis of Geobacter sulfurreducens KN400, a strain with enhanced capacity for extracellular electron transfer and electricity production.</title>
        <authorList>
            <person name="Butler J.E."/>
            <person name="Young N.D."/>
            <person name="Aklujkar M."/>
            <person name="Lovley D.R."/>
        </authorList>
    </citation>
    <scope>NUCLEOTIDE SEQUENCE [LARGE SCALE GENOMIC DNA]</scope>
    <source>
        <strain evidence="9">ATCC 51573 / DSM 12127 / PCA</strain>
    </source>
</reference>
<keyword evidence="6" id="KW-0464">Manganese</keyword>
<evidence type="ECO:0000256" key="5">
    <source>
        <dbReference type="ARBA" id="ARBA00022842"/>
    </source>
</evidence>
<dbReference type="GO" id="GO:0046872">
    <property type="term" value="F:metal ion binding"/>
    <property type="evidence" value="ECO:0007669"/>
    <property type="project" value="UniProtKB-KW"/>
</dbReference>
<feature type="domain" description="Nudix hydrolase" evidence="7">
    <location>
        <begin position="29"/>
        <end position="161"/>
    </location>
</feature>
<evidence type="ECO:0000256" key="3">
    <source>
        <dbReference type="ARBA" id="ARBA00022723"/>
    </source>
</evidence>
<dbReference type="FunCoup" id="Q746Z2">
    <property type="interactions" value="174"/>
</dbReference>
<organism evidence="8 9">
    <name type="scientific">Geobacter sulfurreducens (strain ATCC 51573 / DSM 12127 / PCA)</name>
    <dbReference type="NCBI Taxonomy" id="243231"/>
    <lineage>
        <taxon>Bacteria</taxon>
        <taxon>Pseudomonadati</taxon>
        <taxon>Thermodesulfobacteriota</taxon>
        <taxon>Desulfuromonadia</taxon>
        <taxon>Geobacterales</taxon>
        <taxon>Geobacteraceae</taxon>
        <taxon>Geobacter</taxon>
    </lineage>
</organism>